<evidence type="ECO:0000256" key="4">
    <source>
        <dbReference type="ARBA" id="ARBA00023125"/>
    </source>
</evidence>
<dbReference type="PROSITE" id="PS01081">
    <property type="entry name" value="HTH_TETR_1"/>
    <property type="match status" value="1"/>
</dbReference>
<dbReference type="Proteomes" id="UP000469011">
    <property type="component" value="Unassembled WGS sequence"/>
</dbReference>
<dbReference type="InterPro" id="IPR050109">
    <property type="entry name" value="HTH-type_TetR-like_transc_reg"/>
</dbReference>
<dbReference type="RefSeq" id="WP_163460507.1">
    <property type="nucleotide sequence ID" value="NZ_JAAAMG010000001.1"/>
</dbReference>
<dbReference type="SUPFAM" id="SSF48498">
    <property type="entry name" value="Tetracyclin repressor-like, C-terminal domain"/>
    <property type="match status" value="1"/>
</dbReference>
<keyword evidence="5 7" id="KW-0804">Transcription</keyword>
<evidence type="ECO:0000256" key="2">
    <source>
        <dbReference type="ARBA" id="ARBA00022491"/>
    </source>
</evidence>
<dbReference type="GO" id="GO:0003700">
    <property type="term" value="F:DNA-binding transcription factor activity"/>
    <property type="evidence" value="ECO:0007669"/>
    <property type="project" value="UniProtKB-UniRule"/>
</dbReference>
<dbReference type="NCBIfam" id="NF001978">
    <property type="entry name" value="PRK00767.1"/>
    <property type="match status" value="1"/>
</dbReference>
<dbReference type="Pfam" id="PF00440">
    <property type="entry name" value="TetR_N"/>
    <property type="match status" value="1"/>
</dbReference>
<feature type="domain" description="HTH tetR-type" evidence="10">
    <location>
        <begin position="20"/>
        <end position="80"/>
    </location>
</feature>
<keyword evidence="12" id="KW-1185">Reference proteome</keyword>
<sequence>MTDALRQPPRQPGGRRPVEQARREAVIAATIAAIDEAGSLDVTVADIAARAGISPALIHHYFGSKDDVMIAAMRRLLRQYRGEVARRLAVADGPRQRLAAVVAGSFAPSQFSRESVSAWLVFYLYARRSGEAARLLRIYFRRLETNLVSALRPLVGMPRAARVAAATGAMIDGVWLRQALTPLTLPDPKGAAEMVERFIDAELNQ</sequence>
<evidence type="ECO:0000313" key="11">
    <source>
        <dbReference type="EMBL" id="NDW02866.1"/>
    </source>
</evidence>
<dbReference type="SUPFAM" id="SSF46689">
    <property type="entry name" value="Homeodomain-like"/>
    <property type="match status" value="1"/>
</dbReference>
<evidence type="ECO:0000256" key="8">
    <source>
        <dbReference type="PROSITE-ProRule" id="PRU00335"/>
    </source>
</evidence>
<dbReference type="GO" id="GO:0019285">
    <property type="term" value="P:glycine betaine biosynthetic process from choline"/>
    <property type="evidence" value="ECO:0007669"/>
    <property type="project" value="UniProtKB-UniRule"/>
</dbReference>
<dbReference type="InterPro" id="IPR039538">
    <property type="entry name" value="BetI_C"/>
</dbReference>
<dbReference type="GO" id="GO:0045892">
    <property type="term" value="P:negative regulation of DNA-templated transcription"/>
    <property type="evidence" value="ECO:0007669"/>
    <property type="project" value="UniProtKB-UniRule"/>
</dbReference>
<comment type="function">
    <text evidence="7">Repressor involved in choline regulation of the bet genes.</text>
</comment>
<dbReference type="PANTHER" id="PTHR30055">
    <property type="entry name" value="HTH-TYPE TRANSCRIPTIONAL REGULATOR RUTR"/>
    <property type="match status" value="1"/>
</dbReference>
<dbReference type="PRINTS" id="PR00455">
    <property type="entry name" value="HTHTETR"/>
</dbReference>
<comment type="pathway">
    <text evidence="1 7">Amine and polyamine biosynthesis; betaine biosynthesis via choline pathway [regulation].</text>
</comment>
<keyword evidence="3 7" id="KW-0805">Transcription regulation</keyword>
<dbReference type="InterPro" id="IPR001647">
    <property type="entry name" value="HTH_TetR"/>
</dbReference>
<evidence type="ECO:0000256" key="3">
    <source>
        <dbReference type="ARBA" id="ARBA00023015"/>
    </source>
</evidence>
<evidence type="ECO:0000259" key="10">
    <source>
        <dbReference type="PROSITE" id="PS50977"/>
    </source>
</evidence>
<evidence type="ECO:0000313" key="12">
    <source>
        <dbReference type="Proteomes" id="UP000469011"/>
    </source>
</evidence>
<dbReference type="InterPro" id="IPR036271">
    <property type="entry name" value="Tet_transcr_reg_TetR-rel_C_sf"/>
</dbReference>
<gene>
    <name evidence="7 11" type="primary">betI</name>
    <name evidence="11" type="ORF">GTK09_00350</name>
</gene>
<evidence type="ECO:0000256" key="9">
    <source>
        <dbReference type="SAM" id="MobiDB-lite"/>
    </source>
</evidence>
<dbReference type="NCBIfam" id="TIGR03384">
    <property type="entry name" value="betaine_BetI"/>
    <property type="match status" value="1"/>
</dbReference>
<dbReference type="PROSITE" id="PS50977">
    <property type="entry name" value="HTH_TETR_2"/>
    <property type="match status" value="1"/>
</dbReference>
<dbReference type="InterPro" id="IPR023772">
    <property type="entry name" value="DNA-bd_HTH_TetR-type_CS"/>
</dbReference>
<feature type="compositionally biased region" description="Low complexity" evidence="9">
    <location>
        <begin position="1"/>
        <end position="15"/>
    </location>
</feature>
<reference evidence="11 12" key="1">
    <citation type="submission" date="2020-01" db="EMBL/GenBank/DDBJ databases">
        <title>Jiella pacifica sp. nov.</title>
        <authorList>
            <person name="Xue Z."/>
            <person name="Zhu S."/>
            <person name="Chen J."/>
            <person name="Yang J."/>
        </authorList>
    </citation>
    <scope>NUCLEOTIDE SEQUENCE [LARGE SCALE GENOMIC DNA]</scope>
    <source>
        <strain evidence="11 12">40Bstr34</strain>
    </source>
</reference>
<dbReference type="AlphaFoldDB" id="A0A6N9SYL7"/>
<keyword evidence="4 7" id="KW-0238">DNA-binding</keyword>
<keyword evidence="2 7" id="KW-0678">Repressor</keyword>
<dbReference type="GO" id="GO:0000976">
    <property type="term" value="F:transcription cis-regulatory region binding"/>
    <property type="evidence" value="ECO:0007669"/>
    <property type="project" value="TreeGrafter"/>
</dbReference>
<dbReference type="EMBL" id="JAAAMG010000001">
    <property type="protein sequence ID" value="NDW02866.1"/>
    <property type="molecule type" value="Genomic_DNA"/>
</dbReference>
<evidence type="ECO:0000256" key="1">
    <source>
        <dbReference type="ARBA" id="ARBA00004719"/>
    </source>
</evidence>
<organism evidence="11 12">
    <name type="scientific">Jiella pacifica</name>
    <dbReference type="NCBI Taxonomy" id="2696469"/>
    <lineage>
        <taxon>Bacteria</taxon>
        <taxon>Pseudomonadati</taxon>
        <taxon>Pseudomonadota</taxon>
        <taxon>Alphaproteobacteria</taxon>
        <taxon>Hyphomicrobiales</taxon>
        <taxon>Aurantimonadaceae</taxon>
        <taxon>Jiella</taxon>
    </lineage>
</organism>
<accession>A0A6N9SYL7</accession>
<name>A0A6N9SYL7_9HYPH</name>
<evidence type="ECO:0000256" key="7">
    <source>
        <dbReference type="HAMAP-Rule" id="MF_00768"/>
    </source>
</evidence>
<evidence type="ECO:0000256" key="6">
    <source>
        <dbReference type="ARBA" id="ARBA00024936"/>
    </source>
</evidence>
<dbReference type="InterPro" id="IPR009057">
    <property type="entry name" value="Homeodomain-like_sf"/>
</dbReference>
<feature type="DNA-binding region" description="H-T-H motif" evidence="7 8">
    <location>
        <begin position="43"/>
        <end position="62"/>
    </location>
</feature>
<evidence type="ECO:0000256" key="5">
    <source>
        <dbReference type="ARBA" id="ARBA00023163"/>
    </source>
</evidence>
<comment type="function">
    <text evidence="6">Repressor involved in the biosynthesis of the osmoprotectant glycine betaine. It represses transcription of the choline transporter BetT and the genes of BetAB involved in the synthesis of glycine betaine.</text>
</comment>
<protein>
    <recommendedName>
        <fullName evidence="7">HTH-type transcriptional regulator BetI</fullName>
    </recommendedName>
</protein>
<dbReference type="PANTHER" id="PTHR30055:SF228">
    <property type="entry name" value="TRANSCRIPTIONAL REGULATOR-RELATED"/>
    <property type="match status" value="1"/>
</dbReference>
<feature type="region of interest" description="Disordered" evidence="9">
    <location>
        <begin position="1"/>
        <end position="20"/>
    </location>
</feature>
<dbReference type="Pfam" id="PF13977">
    <property type="entry name" value="TetR_C_6"/>
    <property type="match status" value="1"/>
</dbReference>
<dbReference type="InterPro" id="IPR017757">
    <property type="entry name" value="Tscrpt_rep_BetI"/>
</dbReference>
<comment type="caution">
    <text evidence="11">The sequence shown here is derived from an EMBL/GenBank/DDBJ whole genome shotgun (WGS) entry which is preliminary data.</text>
</comment>
<dbReference type="UniPathway" id="UPA00529"/>
<dbReference type="Gene3D" id="1.10.357.10">
    <property type="entry name" value="Tetracycline Repressor, domain 2"/>
    <property type="match status" value="1"/>
</dbReference>
<proteinExistence type="inferred from homology"/>
<dbReference type="HAMAP" id="MF_00768">
    <property type="entry name" value="HTH_type_BetI"/>
    <property type="match status" value="1"/>
</dbReference>